<comment type="catalytic activity">
    <reaction evidence="10">
        <text>GTP + H2O = GDP + phosphate + H(+)</text>
        <dbReference type="Rhea" id="RHEA:19669"/>
        <dbReference type="ChEBI" id="CHEBI:15377"/>
        <dbReference type="ChEBI" id="CHEBI:15378"/>
        <dbReference type="ChEBI" id="CHEBI:37565"/>
        <dbReference type="ChEBI" id="CHEBI:43474"/>
        <dbReference type="ChEBI" id="CHEBI:58189"/>
        <dbReference type="EC" id="3.6.5.2"/>
    </reaction>
    <physiologicalReaction direction="left-to-right" evidence="10">
        <dbReference type="Rhea" id="RHEA:19670"/>
    </physiologicalReaction>
</comment>
<dbReference type="SUPFAM" id="SSF52540">
    <property type="entry name" value="P-loop containing nucleoside triphosphate hydrolases"/>
    <property type="match status" value="1"/>
</dbReference>
<dbReference type="SMART" id="SM00174">
    <property type="entry name" value="RHO"/>
    <property type="match status" value="1"/>
</dbReference>
<keyword evidence="4" id="KW-0547">Nucleotide-binding</keyword>
<dbReference type="Gene3D" id="3.40.50.300">
    <property type="entry name" value="P-loop containing nucleotide triphosphate hydrolases"/>
    <property type="match status" value="1"/>
</dbReference>
<evidence type="ECO:0000256" key="2">
    <source>
        <dbReference type="ARBA" id="ARBA00011984"/>
    </source>
</evidence>
<dbReference type="OrthoDB" id="9989112at2759"/>
<keyword evidence="8" id="KW-0449">Lipoprotein</keyword>
<dbReference type="NCBIfam" id="TIGR00231">
    <property type="entry name" value="small_GTP"/>
    <property type="match status" value="1"/>
</dbReference>
<evidence type="ECO:0000256" key="9">
    <source>
        <dbReference type="ARBA" id="ARBA00023289"/>
    </source>
</evidence>
<dbReference type="Proteomes" id="UP000053815">
    <property type="component" value="Unassembled WGS sequence"/>
</dbReference>
<evidence type="ECO:0000256" key="7">
    <source>
        <dbReference type="ARBA" id="ARBA00023134"/>
    </source>
</evidence>
<dbReference type="EMBL" id="DF836470">
    <property type="protein sequence ID" value="GAN07886.1"/>
    <property type="molecule type" value="Genomic_DNA"/>
</dbReference>
<evidence type="ECO:0000313" key="12">
    <source>
        <dbReference type="Proteomes" id="UP000053815"/>
    </source>
</evidence>
<protein>
    <recommendedName>
        <fullName evidence="2">small monomeric GTPase</fullName>
        <ecNumber evidence="2">3.6.5.2</ecNumber>
    </recommendedName>
</protein>
<keyword evidence="7" id="KW-0342">GTP-binding</keyword>
<dbReference type="STRING" id="91626.A0A0C9MBC6"/>
<name>A0A0C9MBC6_9FUNG</name>
<dbReference type="InterPro" id="IPR027417">
    <property type="entry name" value="P-loop_NTPase"/>
</dbReference>
<proteinExistence type="inferred from homology"/>
<evidence type="ECO:0000256" key="1">
    <source>
        <dbReference type="ARBA" id="ARBA00006270"/>
    </source>
</evidence>
<sequence>MSQQIPTLKLLLIGNSNVGKSSLLLRFTDDTFLPQEEVSATIGVDFKVSMMEVNGKMYKLTIWDTAGQERFRTLTSSYYRGAQGVILVYDVSNRDTFDALNTWWNEVNTYCSSPDVVKMIVGNKVDKESSRVVTYEEGANFARKLSTLFVECSAKTKVGVKQAFEELVEKIIETPSLWQKDIAPNSTVRMSADDTSFRGLRGPNWEPELEAFALRPLHIRNSDCIKAPRIQNLDDPVNGSNRDNNKSTRPFEYLLDIATNDPFKDEDEGDAVDSKAINNGTANAVDAKVINGHAEQEAIY</sequence>
<evidence type="ECO:0000256" key="10">
    <source>
        <dbReference type="ARBA" id="ARBA00047660"/>
    </source>
</evidence>
<evidence type="ECO:0000256" key="8">
    <source>
        <dbReference type="ARBA" id="ARBA00023288"/>
    </source>
</evidence>
<dbReference type="PANTHER" id="PTHR47977">
    <property type="entry name" value="RAS-RELATED PROTEIN RAB"/>
    <property type="match status" value="1"/>
</dbReference>
<comment type="similarity">
    <text evidence="1">Belongs to the small GTPase superfamily. Rab family.</text>
</comment>
<dbReference type="InterPro" id="IPR005225">
    <property type="entry name" value="Small_GTP-bd"/>
</dbReference>
<evidence type="ECO:0000256" key="4">
    <source>
        <dbReference type="ARBA" id="ARBA00022741"/>
    </source>
</evidence>
<dbReference type="InterPro" id="IPR050227">
    <property type="entry name" value="Rab"/>
</dbReference>
<keyword evidence="5" id="KW-0378">Hydrolase</keyword>
<dbReference type="SMART" id="SM00176">
    <property type="entry name" value="RAN"/>
    <property type="match status" value="1"/>
</dbReference>
<dbReference type="SMART" id="SM00175">
    <property type="entry name" value="RAB"/>
    <property type="match status" value="1"/>
</dbReference>
<evidence type="ECO:0000256" key="3">
    <source>
        <dbReference type="ARBA" id="ARBA00022448"/>
    </source>
</evidence>
<dbReference type="CDD" id="cd01863">
    <property type="entry name" value="Rab18"/>
    <property type="match status" value="1"/>
</dbReference>
<keyword evidence="3" id="KW-0813">Transport</keyword>
<keyword evidence="12" id="KW-1185">Reference proteome</keyword>
<dbReference type="InterPro" id="IPR001806">
    <property type="entry name" value="Small_GTPase"/>
</dbReference>
<dbReference type="PROSITE" id="PS51417">
    <property type="entry name" value="ARF"/>
    <property type="match status" value="1"/>
</dbReference>
<evidence type="ECO:0000313" key="11">
    <source>
        <dbReference type="EMBL" id="GAN07886.1"/>
    </source>
</evidence>
<keyword evidence="6" id="KW-0653">Protein transport</keyword>
<dbReference type="PROSITE" id="PS51419">
    <property type="entry name" value="RAB"/>
    <property type="match status" value="1"/>
</dbReference>
<accession>A0A0C9MBC6</accession>
<dbReference type="PROSITE" id="PS51420">
    <property type="entry name" value="RHO"/>
    <property type="match status" value="1"/>
</dbReference>
<dbReference type="SMART" id="SM00173">
    <property type="entry name" value="RAS"/>
    <property type="match status" value="1"/>
</dbReference>
<dbReference type="PRINTS" id="PR00449">
    <property type="entry name" value="RASTRNSFRMNG"/>
</dbReference>
<dbReference type="GO" id="GO:0003925">
    <property type="term" value="F:G protein activity"/>
    <property type="evidence" value="ECO:0007669"/>
    <property type="project" value="UniProtKB-EC"/>
</dbReference>
<dbReference type="GO" id="GO:0015031">
    <property type="term" value="P:protein transport"/>
    <property type="evidence" value="ECO:0007669"/>
    <property type="project" value="UniProtKB-KW"/>
</dbReference>
<dbReference type="EC" id="3.6.5.2" evidence="2"/>
<dbReference type="GO" id="GO:0005525">
    <property type="term" value="F:GTP binding"/>
    <property type="evidence" value="ECO:0007669"/>
    <property type="project" value="UniProtKB-KW"/>
</dbReference>
<dbReference type="Pfam" id="PF00071">
    <property type="entry name" value="Ras"/>
    <property type="match status" value="1"/>
</dbReference>
<evidence type="ECO:0000256" key="6">
    <source>
        <dbReference type="ARBA" id="ARBA00022927"/>
    </source>
</evidence>
<gene>
    <name evidence="11" type="ORF">MAM1_0181d07390</name>
</gene>
<organism evidence="11">
    <name type="scientific">Mucor ambiguus</name>
    <dbReference type="NCBI Taxonomy" id="91626"/>
    <lineage>
        <taxon>Eukaryota</taxon>
        <taxon>Fungi</taxon>
        <taxon>Fungi incertae sedis</taxon>
        <taxon>Mucoromycota</taxon>
        <taxon>Mucoromycotina</taxon>
        <taxon>Mucoromycetes</taxon>
        <taxon>Mucorales</taxon>
        <taxon>Mucorineae</taxon>
        <taxon>Mucoraceae</taxon>
        <taxon>Mucor</taxon>
    </lineage>
</organism>
<dbReference type="PROSITE" id="PS51421">
    <property type="entry name" value="RAS"/>
    <property type="match status" value="1"/>
</dbReference>
<reference evidence="11" key="1">
    <citation type="submission" date="2014-09" db="EMBL/GenBank/DDBJ databases">
        <title>Draft genome sequence of an oleaginous Mucoromycotina fungus Mucor ambiguus NBRC6742.</title>
        <authorList>
            <person name="Takeda I."/>
            <person name="Yamane N."/>
            <person name="Morita T."/>
            <person name="Tamano K."/>
            <person name="Machida M."/>
            <person name="Baker S."/>
            <person name="Koike H."/>
        </authorList>
    </citation>
    <scope>NUCLEOTIDE SEQUENCE</scope>
    <source>
        <strain evidence="11">NBRC 6742</strain>
    </source>
</reference>
<keyword evidence="9" id="KW-0636">Prenylation</keyword>
<dbReference type="AlphaFoldDB" id="A0A0C9MBC6"/>
<evidence type="ECO:0000256" key="5">
    <source>
        <dbReference type="ARBA" id="ARBA00022801"/>
    </source>
</evidence>
<dbReference type="FunFam" id="3.40.50.300:FF:000430">
    <property type="entry name" value="Probable Ras-related protein Rab-18"/>
    <property type="match status" value="1"/>
</dbReference>